<dbReference type="EMBL" id="AMCI01001189">
    <property type="protein sequence ID" value="EJX06353.1"/>
    <property type="molecule type" value="Genomic_DNA"/>
</dbReference>
<proteinExistence type="predicted"/>
<name>J9GU91_9ZZZZ</name>
<gene>
    <name evidence="1" type="ORF">EVA_05540</name>
</gene>
<reference evidence="1" key="1">
    <citation type="journal article" date="2012" name="PLoS ONE">
        <title>Gene sets for utilization of primary and secondary nutrition supplies in the distal gut of endangered iberian lynx.</title>
        <authorList>
            <person name="Alcaide M."/>
            <person name="Messina E."/>
            <person name="Richter M."/>
            <person name="Bargiela R."/>
            <person name="Peplies J."/>
            <person name="Huws S.A."/>
            <person name="Newbold C.J."/>
            <person name="Golyshin P.N."/>
            <person name="Simon M.A."/>
            <person name="Lopez G."/>
            <person name="Yakimov M.M."/>
            <person name="Ferrer M."/>
        </authorList>
    </citation>
    <scope>NUCLEOTIDE SEQUENCE</scope>
</reference>
<dbReference type="AlphaFoldDB" id="J9GU91"/>
<evidence type="ECO:0000313" key="1">
    <source>
        <dbReference type="EMBL" id="EJX06353.1"/>
    </source>
</evidence>
<sequence length="59" mass="6480">MNDPKDSSSYPVFLAYSSTKDGRSSSFFLIRGSKKPAAGSSPRRAVRFGIRDFESVSQC</sequence>
<organism evidence="1">
    <name type="scientific">gut metagenome</name>
    <dbReference type="NCBI Taxonomy" id="749906"/>
    <lineage>
        <taxon>unclassified sequences</taxon>
        <taxon>metagenomes</taxon>
        <taxon>organismal metagenomes</taxon>
    </lineage>
</organism>
<protein>
    <submittedName>
        <fullName evidence="1">Uncharacterized protein</fullName>
    </submittedName>
</protein>
<comment type="caution">
    <text evidence="1">The sequence shown here is derived from an EMBL/GenBank/DDBJ whole genome shotgun (WGS) entry which is preliminary data.</text>
</comment>
<accession>J9GU91</accession>